<dbReference type="AlphaFoldDB" id="A0A6I8VCM3"/>
<organism evidence="2 3">
    <name type="scientific">Drosophila pseudoobscura pseudoobscura</name>
    <name type="common">Fruit fly</name>
    <dbReference type="NCBI Taxonomy" id="46245"/>
    <lineage>
        <taxon>Eukaryota</taxon>
        <taxon>Metazoa</taxon>
        <taxon>Ecdysozoa</taxon>
        <taxon>Arthropoda</taxon>
        <taxon>Hexapoda</taxon>
        <taxon>Insecta</taxon>
        <taxon>Pterygota</taxon>
        <taxon>Neoptera</taxon>
        <taxon>Endopterygota</taxon>
        <taxon>Diptera</taxon>
        <taxon>Brachycera</taxon>
        <taxon>Muscomorpha</taxon>
        <taxon>Ephydroidea</taxon>
        <taxon>Drosophilidae</taxon>
        <taxon>Drosophila</taxon>
        <taxon>Sophophora</taxon>
    </lineage>
</organism>
<evidence type="ECO:0000256" key="1">
    <source>
        <dbReference type="SAM" id="SignalP"/>
    </source>
</evidence>
<proteinExistence type="predicted"/>
<dbReference type="Proteomes" id="UP000001819">
    <property type="component" value="Chromosome 2"/>
</dbReference>
<sequence>MNCKFLIFCIIFNLFCMDLLSSASCLRGTRHVWQLEPPKEMGSCKRLSPLRSEFDDKGTVPVVAALNNGLSTLGNVLSQYAAINLSGIHPTDGQLKNKPAKINRMST</sequence>
<gene>
    <name evidence="3" type="primary">LOC26533301</name>
</gene>
<accession>A0A6I8VCM3</accession>
<evidence type="ECO:0000313" key="3">
    <source>
        <dbReference type="RefSeq" id="XP_015037977.2"/>
    </source>
</evidence>
<feature type="signal peptide" evidence="1">
    <location>
        <begin position="1"/>
        <end position="22"/>
    </location>
</feature>
<feature type="chain" id="PRO_5026112495" evidence="1">
    <location>
        <begin position="23"/>
        <end position="107"/>
    </location>
</feature>
<dbReference type="RefSeq" id="XP_015037977.2">
    <property type="nucleotide sequence ID" value="XM_015182491.2"/>
</dbReference>
<reference evidence="3" key="2">
    <citation type="submission" date="2025-08" db="UniProtKB">
        <authorList>
            <consortium name="RefSeq"/>
        </authorList>
    </citation>
    <scope>IDENTIFICATION</scope>
    <source>
        <strain evidence="3">MV-25-SWS-2005</strain>
        <tissue evidence="3">Whole body</tissue>
    </source>
</reference>
<name>A0A6I8VCM3_DROPS</name>
<dbReference type="KEGG" id="dpo:26533301"/>
<dbReference type="InParanoid" id="A0A6I8VCM3"/>
<protein>
    <submittedName>
        <fullName evidence="3">Uncharacterized protein</fullName>
    </submittedName>
</protein>
<keyword evidence="2" id="KW-1185">Reference proteome</keyword>
<reference evidence="2" key="1">
    <citation type="submission" date="2024-06" db="UniProtKB">
        <authorList>
            <consortium name="RefSeq"/>
        </authorList>
    </citation>
    <scope>NUCLEOTIDE SEQUENCE [LARGE SCALE GENOMIC DNA]</scope>
    <source>
        <strain evidence="2">MV2-25</strain>
    </source>
</reference>
<evidence type="ECO:0000313" key="2">
    <source>
        <dbReference type="Proteomes" id="UP000001819"/>
    </source>
</evidence>
<keyword evidence="1" id="KW-0732">Signal</keyword>